<dbReference type="SUPFAM" id="SSF53623">
    <property type="entry name" value="MurD-like peptide ligases, catalytic domain"/>
    <property type="match status" value="1"/>
</dbReference>
<keyword evidence="4" id="KW-0547">Nucleotide-binding</keyword>
<dbReference type="PROSITE" id="PS01012">
    <property type="entry name" value="FOLYLPOLYGLU_SYNT_2"/>
    <property type="match status" value="1"/>
</dbReference>
<keyword evidence="2" id="KW-0436">Ligase</keyword>
<dbReference type="Gene3D" id="3.40.1190.10">
    <property type="entry name" value="Mur-like, catalytic domain"/>
    <property type="match status" value="1"/>
</dbReference>
<evidence type="ECO:0000259" key="8">
    <source>
        <dbReference type="Pfam" id="PF08245"/>
    </source>
</evidence>
<dbReference type="GO" id="GO:0005737">
    <property type="term" value="C:cytoplasm"/>
    <property type="evidence" value="ECO:0007669"/>
    <property type="project" value="TreeGrafter"/>
</dbReference>
<dbReference type="Pfam" id="PF02875">
    <property type="entry name" value="Mur_ligase_C"/>
    <property type="match status" value="1"/>
</dbReference>
<dbReference type="PIRSF" id="PIRSF001563">
    <property type="entry name" value="Folylpolyglu_synth"/>
    <property type="match status" value="1"/>
</dbReference>
<evidence type="ECO:0000256" key="6">
    <source>
        <dbReference type="ARBA" id="ARBA00022842"/>
    </source>
</evidence>
<organism evidence="9">
    <name type="scientific">freshwater metagenome</name>
    <dbReference type="NCBI Taxonomy" id="449393"/>
    <lineage>
        <taxon>unclassified sequences</taxon>
        <taxon>metagenomes</taxon>
        <taxon>ecological metagenomes</taxon>
    </lineage>
</organism>
<evidence type="ECO:0000256" key="4">
    <source>
        <dbReference type="ARBA" id="ARBA00022741"/>
    </source>
</evidence>
<dbReference type="GO" id="GO:0046872">
    <property type="term" value="F:metal ion binding"/>
    <property type="evidence" value="ECO:0007669"/>
    <property type="project" value="UniProtKB-KW"/>
</dbReference>
<comment type="similarity">
    <text evidence="1">Belongs to the folylpolyglutamate synthase family.</text>
</comment>
<proteinExistence type="inferred from homology"/>
<dbReference type="InterPro" id="IPR001645">
    <property type="entry name" value="Folylpolyglutamate_synth"/>
</dbReference>
<dbReference type="Gene3D" id="3.90.190.20">
    <property type="entry name" value="Mur ligase, C-terminal domain"/>
    <property type="match status" value="1"/>
</dbReference>
<dbReference type="InterPro" id="IPR004101">
    <property type="entry name" value="Mur_ligase_C"/>
</dbReference>
<dbReference type="GO" id="GO:0004326">
    <property type="term" value="F:tetrahydrofolylpolyglutamate synthase activity"/>
    <property type="evidence" value="ECO:0007669"/>
    <property type="project" value="InterPro"/>
</dbReference>
<evidence type="ECO:0000313" key="9">
    <source>
        <dbReference type="EMBL" id="CAB5034600.1"/>
    </source>
</evidence>
<dbReference type="PANTHER" id="PTHR11136">
    <property type="entry name" value="FOLYLPOLYGLUTAMATE SYNTHASE-RELATED"/>
    <property type="match status" value="1"/>
</dbReference>
<dbReference type="PANTHER" id="PTHR11136:SF0">
    <property type="entry name" value="DIHYDROFOLATE SYNTHETASE-RELATED"/>
    <property type="match status" value="1"/>
</dbReference>
<dbReference type="EMBL" id="CAFBPX010000108">
    <property type="protein sequence ID" value="CAB5034600.1"/>
    <property type="molecule type" value="Genomic_DNA"/>
</dbReference>
<dbReference type="Pfam" id="PF08245">
    <property type="entry name" value="Mur_ligase_M"/>
    <property type="match status" value="1"/>
</dbReference>
<feature type="domain" description="Mur ligase C-terminal" evidence="7">
    <location>
        <begin position="283"/>
        <end position="403"/>
    </location>
</feature>
<evidence type="ECO:0000256" key="5">
    <source>
        <dbReference type="ARBA" id="ARBA00022840"/>
    </source>
</evidence>
<evidence type="ECO:0000256" key="1">
    <source>
        <dbReference type="ARBA" id="ARBA00008276"/>
    </source>
</evidence>
<gene>
    <name evidence="9" type="ORF">UFOPK4175_00693</name>
</gene>
<feature type="domain" description="Mur ligase central" evidence="8">
    <location>
        <begin position="54"/>
        <end position="213"/>
    </location>
</feature>
<dbReference type="InterPro" id="IPR036615">
    <property type="entry name" value="Mur_ligase_C_dom_sf"/>
</dbReference>
<dbReference type="NCBIfam" id="TIGR01499">
    <property type="entry name" value="folC"/>
    <property type="match status" value="1"/>
</dbReference>
<dbReference type="InterPro" id="IPR018109">
    <property type="entry name" value="Folylpolyglutamate_synth_CS"/>
</dbReference>
<sequence>MDAQRKSDQDHAEFDGERWLLGLEMFGIDFGLDRIELLLESLGGPQELPGLVHVVGSNGKSSVTRMIAAILREHGMEVGAYLSPHFVSYTERVLINGDPTDTEAFSDAAREVRDQATELERAHPALGPVTQFEALTAIAFVELNRAKVEAAVIEAGLGGRLDATNVIESKVQVCTSISLEHTELLGETVAAIAGEKLAVVRPGGTLVVPADLHPDALAVAAERCSVQGARLVVAGRSAPPGLAAGGSFQRANFALAAAAAHALLGSLDASAVTRAASGLVVPGRYELVSSDPKTIFDGAHNGEGAAALSASLAGEEHGGRVVGVLSVLDDKDAEVMLRTLGACSDQLIFTRATHPRALDPAALMQINERLGGPSAWVIESPHDALHEGRLAAGEDGLVYAAGSLYLIADLKRDRDAAGGSTL</sequence>
<evidence type="ECO:0000256" key="3">
    <source>
        <dbReference type="ARBA" id="ARBA00022723"/>
    </source>
</evidence>
<dbReference type="GO" id="GO:0005524">
    <property type="term" value="F:ATP binding"/>
    <property type="evidence" value="ECO:0007669"/>
    <property type="project" value="UniProtKB-KW"/>
</dbReference>
<evidence type="ECO:0000259" key="7">
    <source>
        <dbReference type="Pfam" id="PF02875"/>
    </source>
</evidence>
<dbReference type="AlphaFoldDB" id="A0A6J7S2C3"/>
<dbReference type="SUPFAM" id="SSF53244">
    <property type="entry name" value="MurD-like peptide ligases, peptide-binding domain"/>
    <property type="match status" value="1"/>
</dbReference>
<dbReference type="InterPro" id="IPR036565">
    <property type="entry name" value="Mur-like_cat_sf"/>
</dbReference>
<dbReference type="InterPro" id="IPR013221">
    <property type="entry name" value="Mur_ligase_cen"/>
</dbReference>
<evidence type="ECO:0000256" key="2">
    <source>
        <dbReference type="ARBA" id="ARBA00022598"/>
    </source>
</evidence>
<keyword evidence="5" id="KW-0067">ATP-binding</keyword>
<reference evidence="9" key="1">
    <citation type="submission" date="2020-05" db="EMBL/GenBank/DDBJ databases">
        <authorList>
            <person name="Chiriac C."/>
            <person name="Salcher M."/>
            <person name="Ghai R."/>
            <person name="Kavagutti S V."/>
        </authorList>
    </citation>
    <scope>NUCLEOTIDE SEQUENCE</scope>
</reference>
<name>A0A6J7S2C3_9ZZZZ</name>
<accession>A0A6J7S2C3</accession>
<keyword evidence="3" id="KW-0479">Metal-binding</keyword>
<protein>
    <submittedName>
        <fullName evidence="9">Unannotated protein</fullName>
    </submittedName>
</protein>
<keyword evidence="6" id="KW-0460">Magnesium</keyword>
<dbReference type="GO" id="GO:0008841">
    <property type="term" value="F:dihydrofolate synthase activity"/>
    <property type="evidence" value="ECO:0007669"/>
    <property type="project" value="TreeGrafter"/>
</dbReference>